<proteinExistence type="predicted"/>
<evidence type="ECO:0000256" key="1">
    <source>
        <dbReference type="SAM" id="Phobius"/>
    </source>
</evidence>
<dbReference type="Proteomes" id="UP001497516">
    <property type="component" value="Chromosome 6"/>
</dbReference>
<accession>A0AAV2FAZ3</accession>
<protein>
    <submittedName>
        <fullName evidence="2">Uncharacterized protein</fullName>
    </submittedName>
</protein>
<gene>
    <name evidence="2" type="ORF">LTRI10_LOCUS35837</name>
</gene>
<evidence type="ECO:0000313" key="2">
    <source>
        <dbReference type="EMBL" id="CAL1395403.1"/>
    </source>
</evidence>
<dbReference type="AlphaFoldDB" id="A0AAV2FAZ3"/>
<sequence>MSGTLGLLAKHYKHYLDFLVLPLLYIGYCIPQGSLVYWVTNSSLSVVQVGEVETVDNQTWYERTVHFD</sequence>
<dbReference type="EMBL" id="OZ034819">
    <property type="protein sequence ID" value="CAL1395403.1"/>
    <property type="molecule type" value="Genomic_DNA"/>
</dbReference>
<keyword evidence="1" id="KW-0812">Transmembrane</keyword>
<organism evidence="2 3">
    <name type="scientific">Linum trigynum</name>
    <dbReference type="NCBI Taxonomy" id="586398"/>
    <lineage>
        <taxon>Eukaryota</taxon>
        <taxon>Viridiplantae</taxon>
        <taxon>Streptophyta</taxon>
        <taxon>Embryophyta</taxon>
        <taxon>Tracheophyta</taxon>
        <taxon>Spermatophyta</taxon>
        <taxon>Magnoliopsida</taxon>
        <taxon>eudicotyledons</taxon>
        <taxon>Gunneridae</taxon>
        <taxon>Pentapetalae</taxon>
        <taxon>rosids</taxon>
        <taxon>fabids</taxon>
        <taxon>Malpighiales</taxon>
        <taxon>Linaceae</taxon>
        <taxon>Linum</taxon>
    </lineage>
</organism>
<keyword evidence="3" id="KW-1185">Reference proteome</keyword>
<feature type="transmembrane region" description="Helical" evidence="1">
    <location>
        <begin position="20"/>
        <end position="39"/>
    </location>
</feature>
<evidence type="ECO:0000313" key="3">
    <source>
        <dbReference type="Proteomes" id="UP001497516"/>
    </source>
</evidence>
<keyword evidence="1" id="KW-0472">Membrane</keyword>
<name>A0AAV2FAZ3_9ROSI</name>
<reference evidence="2 3" key="1">
    <citation type="submission" date="2024-04" db="EMBL/GenBank/DDBJ databases">
        <authorList>
            <person name="Fracassetti M."/>
        </authorList>
    </citation>
    <scope>NUCLEOTIDE SEQUENCE [LARGE SCALE GENOMIC DNA]</scope>
</reference>
<keyword evidence="1" id="KW-1133">Transmembrane helix</keyword>